<name>A0A9R0WC06_TRITD</name>
<keyword evidence="3" id="KW-1185">Reference proteome</keyword>
<dbReference type="Gramene" id="TRITD4Bv1G062730.1">
    <property type="protein sequence ID" value="TRITD4Bv1G062730.1"/>
    <property type="gene ID" value="TRITD4Bv1G062730"/>
</dbReference>
<accession>A0A9R0WC06</accession>
<evidence type="ECO:0000313" key="2">
    <source>
        <dbReference type="EMBL" id="VAI04611.1"/>
    </source>
</evidence>
<gene>
    <name evidence="2" type="ORF">TRITD_4Bv1G062730</name>
</gene>
<organism evidence="2 3">
    <name type="scientific">Triticum turgidum subsp. durum</name>
    <name type="common">Durum wheat</name>
    <name type="synonym">Triticum durum</name>
    <dbReference type="NCBI Taxonomy" id="4567"/>
    <lineage>
        <taxon>Eukaryota</taxon>
        <taxon>Viridiplantae</taxon>
        <taxon>Streptophyta</taxon>
        <taxon>Embryophyta</taxon>
        <taxon>Tracheophyta</taxon>
        <taxon>Spermatophyta</taxon>
        <taxon>Magnoliopsida</taxon>
        <taxon>Liliopsida</taxon>
        <taxon>Poales</taxon>
        <taxon>Poaceae</taxon>
        <taxon>BOP clade</taxon>
        <taxon>Pooideae</taxon>
        <taxon>Triticodae</taxon>
        <taxon>Triticeae</taxon>
        <taxon>Triticinae</taxon>
        <taxon>Triticum</taxon>
    </lineage>
</organism>
<reference evidence="2 3" key="1">
    <citation type="submission" date="2017-09" db="EMBL/GenBank/DDBJ databases">
        <authorList>
            <consortium name="International Durum Wheat Genome Sequencing Consortium (IDWGSC)"/>
            <person name="Milanesi L."/>
        </authorList>
    </citation>
    <scope>NUCLEOTIDE SEQUENCE [LARGE SCALE GENOMIC DNA]</scope>
    <source>
        <strain evidence="3">cv. Svevo</strain>
    </source>
</reference>
<sequence>MPGSSAVWPHTRTAFLHNPADQAHRGGQPGMLPAAAWRRGGTAAPREILVAAQTIWRRRCTRWCCGRPRWWTTCGGVGRRERSRRGGARPRLGPVQEIDHDDGPAQELYSNTASPSLVFPSNSCPGGWMIYLAYADADDTSLPAMFGGFNHPVEDSQEILTCCRVKFFEQKLFKYSWCAVGIN</sequence>
<proteinExistence type="predicted"/>
<evidence type="ECO:0000313" key="3">
    <source>
        <dbReference type="Proteomes" id="UP000324705"/>
    </source>
</evidence>
<protein>
    <submittedName>
        <fullName evidence="2">Uncharacterized protein</fullName>
    </submittedName>
</protein>
<evidence type="ECO:0000256" key="1">
    <source>
        <dbReference type="SAM" id="MobiDB-lite"/>
    </source>
</evidence>
<dbReference type="Proteomes" id="UP000324705">
    <property type="component" value="Chromosome 4B"/>
</dbReference>
<feature type="region of interest" description="Disordered" evidence="1">
    <location>
        <begin position="79"/>
        <end position="101"/>
    </location>
</feature>
<dbReference type="EMBL" id="LT934118">
    <property type="protein sequence ID" value="VAI04611.1"/>
    <property type="molecule type" value="Genomic_DNA"/>
</dbReference>
<dbReference type="AlphaFoldDB" id="A0A9R0WC06"/>